<reference evidence="1 2" key="1">
    <citation type="submission" date="2023-02" db="EMBL/GenBank/DDBJ databases">
        <title>Genome sequence of Mucilaginibacter jinjuensis strain KACC 16571.</title>
        <authorList>
            <person name="Kim S."/>
            <person name="Heo J."/>
            <person name="Kwon S.-W."/>
        </authorList>
    </citation>
    <scope>NUCLEOTIDE SEQUENCE [LARGE SCALE GENOMIC DNA]</scope>
    <source>
        <strain evidence="1 2">KACC 16571</strain>
    </source>
</reference>
<protein>
    <submittedName>
        <fullName evidence="1">DUF4846 domain-containing protein</fullName>
    </submittedName>
</protein>
<accession>A0ABY7T8T7</accession>
<name>A0ABY7T8T7_9SPHI</name>
<proteinExistence type="predicted"/>
<sequence length="260" mass="29309">MLKPKPYEVVTLILAVVCISFTKPAETVTTRFHTPAGYQQITTSPGSFGAWLQQLSLKPAGTHTLTYRGTIANTDKYTAAVIDMSVGNQDLQQCADAVMRLRGEYLFQKKAYDKISFKFTSGFNCDFVHFADGYRYQQSGKWRLAAKKDYSYANFLRYMNLVFSYAGTLSLDKELKKVESENDLKTGDIFIKGGSPGHCFIIMDVAKNKAGKKCFLLAQSFMPAQNIQILQSGGPWFRLDEPANIPYGNLVQLMYLKRFE</sequence>
<keyword evidence="2" id="KW-1185">Reference proteome</keyword>
<evidence type="ECO:0000313" key="2">
    <source>
        <dbReference type="Proteomes" id="UP001216139"/>
    </source>
</evidence>
<dbReference type="Pfam" id="PF16138">
    <property type="entry name" value="DUF4846"/>
    <property type="match status" value="1"/>
</dbReference>
<evidence type="ECO:0000313" key="1">
    <source>
        <dbReference type="EMBL" id="WCT12900.1"/>
    </source>
</evidence>
<dbReference type="Proteomes" id="UP001216139">
    <property type="component" value="Chromosome"/>
</dbReference>
<dbReference type="EMBL" id="CP117167">
    <property type="protein sequence ID" value="WCT12900.1"/>
    <property type="molecule type" value="Genomic_DNA"/>
</dbReference>
<gene>
    <name evidence="1" type="ORF">PQO05_02995</name>
</gene>
<dbReference type="InterPro" id="IPR032315">
    <property type="entry name" value="DUF4846"/>
</dbReference>
<organism evidence="1 2">
    <name type="scientific">Mucilaginibacter jinjuensis</name>
    <dbReference type="NCBI Taxonomy" id="1176721"/>
    <lineage>
        <taxon>Bacteria</taxon>
        <taxon>Pseudomonadati</taxon>
        <taxon>Bacteroidota</taxon>
        <taxon>Sphingobacteriia</taxon>
        <taxon>Sphingobacteriales</taxon>
        <taxon>Sphingobacteriaceae</taxon>
        <taxon>Mucilaginibacter</taxon>
    </lineage>
</organism>
<dbReference type="RefSeq" id="WP_273631173.1">
    <property type="nucleotide sequence ID" value="NZ_CP117167.1"/>
</dbReference>